<dbReference type="STRING" id="2903.R1G0G3"/>
<proteinExistence type="predicted"/>
<protein>
    <recommendedName>
        <fullName evidence="6">Amino acid transporter transmembrane domain-containing protein</fullName>
    </recommendedName>
</protein>
<reference evidence="8" key="1">
    <citation type="journal article" date="2013" name="Nature">
        <title>Pan genome of the phytoplankton Emiliania underpins its global distribution.</title>
        <authorList>
            <person name="Read B.A."/>
            <person name="Kegel J."/>
            <person name="Klute M.J."/>
            <person name="Kuo A."/>
            <person name="Lefebvre S.C."/>
            <person name="Maumus F."/>
            <person name="Mayer C."/>
            <person name="Miller J."/>
            <person name="Monier A."/>
            <person name="Salamov A."/>
            <person name="Young J."/>
            <person name="Aguilar M."/>
            <person name="Claverie J.M."/>
            <person name="Frickenhaus S."/>
            <person name="Gonzalez K."/>
            <person name="Herman E.K."/>
            <person name="Lin Y.C."/>
            <person name="Napier J."/>
            <person name="Ogata H."/>
            <person name="Sarno A.F."/>
            <person name="Shmutz J."/>
            <person name="Schroeder D."/>
            <person name="de Vargas C."/>
            <person name="Verret F."/>
            <person name="von Dassow P."/>
            <person name="Valentin K."/>
            <person name="Van de Peer Y."/>
            <person name="Wheeler G."/>
            <person name="Dacks J.B."/>
            <person name="Delwiche C.F."/>
            <person name="Dyhrman S.T."/>
            <person name="Glockner G."/>
            <person name="John U."/>
            <person name="Richards T."/>
            <person name="Worden A.Z."/>
            <person name="Zhang X."/>
            <person name="Grigoriev I.V."/>
            <person name="Allen A.E."/>
            <person name="Bidle K."/>
            <person name="Borodovsky M."/>
            <person name="Bowler C."/>
            <person name="Brownlee C."/>
            <person name="Cock J.M."/>
            <person name="Elias M."/>
            <person name="Gladyshev V.N."/>
            <person name="Groth M."/>
            <person name="Guda C."/>
            <person name="Hadaegh A."/>
            <person name="Iglesias-Rodriguez M.D."/>
            <person name="Jenkins J."/>
            <person name="Jones B.M."/>
            <person name="Lawson T."/>
            <person name="Leese F."/>
            <person name="Lindquist E."/>
            <person name="Lobanov A."/>
            <person name="Lomsadze A."/>
            <person name="Malik S.B."/>
            <person name="Marsh M.E."/>
            <person name="Mackinder L."/>
            <person name="Mock T."/>
            <person name="Mueller-Roeber B."/>
            <person name="Pagarete A."/>
            <person name="Parker M."/>
            <person name="Probert I."/>
            <person name="Quesneville H."/>
            <person name="Raines C."/>
            <person name="Rensing S.A."/>
            <person name="Riano-Pachon D.M."/>
            <person name="Richier S."/>
            <person name="Rokitta S."/>
            <person name="Shiraiwa Y."/>
            <person name="Soanes D.M."/>
            <person name="van der Giezen M."/>
            <person name="Wahlund T.M."/>
            <person name="Williams B."/>
            <person name="Wilson W."/>
            <person name="Wolfe G."/>
            <person name="Wurch L.L."/>
        </authorList>
    </citation>
    <scope>NUCLEOTIDE SEQUENCE</scope>
</reference>
<dbReference type="InterPro" id="IPR013057">
    <property type="entry name" value="AA_transpt_TM"/>
</dbReference>
<evidence type="ECO:0000256" key="1">
    <source>
        <dbReference type="ARBA" id="ARBA00004370"/>
    </source>
</evidence>
<evidence type="ECO:0000313" key="7">
    <source>
        <dbReference type="EnsemblProtists" id="EOD39309"/>
    </source>
</evidence>
<keyword evidence="4 5" id="KW-0472">Membrane</keyword>
<sequence length="173" mass="18320">MSASEQPIPAKPRLSWRGVSMLMVSDIVGTSVLTFPAVAAELGYALTVLIVGLFPVTVYVSVLMARTHVRVRGIDSLGSAARRIFGPRYAGGTFAVVYGYTLLGNASYLLVLGTSLQGVFYDARLCLAAASGLGALLLAPLVVGLRRLGDSTTEEEEEGWSTYTANWAGRECA</sequence>
<feature type="domain" description="Amino acid transporter transmembrane" evidence="6">
    <location>
        <begin position="14"/>
        <end position="121"/>
    </location>
</feature>
<dbReference type="EnsemblProtists" id="EOD39309">
    <property type="protein sequence ID" value="EOD39309"/>
    <property type="gene ID" value="EMIHUDRAFT_122050"/>
</dbReference>
<dbReference type="RefSeq" id="XP_005791738.1">
    <property type="nucleotide sequence ID" value="XM_005791681.1"/>
</dbReference>
<dbReference type="Proteomes" id="UP000013827">
    <property type="component" value="Unassembled WGS sequence"/>
</dbReference>
<feature type="transmembrane region" description="Helical" evidence="5">
    <location>
        <begin position="121"/>
        <end position="143"/>
    </location>
</feature>
<organism evidence="7 8">
    <name type="scientific">Emiliania huxleyi (strain CCMP1516)</name>
    <dbReference type="NCBI Taxonomy" id="280463"/>
    <lineage>
        <taxon>Eukaryota</taxon>
        <taxon>Haptista</taxon>
        <taxon>Haptophyta</taxon>
        <taxon>Prymnesiophyceae</taxon>
        <taxon>Isochrysidales</taxon>
        <taxon>Noelaerhabdaceae</taxon>
        <taxon>Emiliania</taxon>
    </lineage>
</organism>
<keyword evidence="2 5" id="KW-0812">Transmembrane</keyword>
<evidence type="ECO:0000256" key="5">
    <source>
        <dbReference type="SAM" id="Phobius"/>
    </source>
</evidence>
<evidence type="ECO:0000259" key="6">
    <source>
        <dbReference type="Pfam" id="PF01490"/>
    </source>
</evidence>
<dbReference type="PaxDb" id="2903-EOD39309"/>
<keyword evidence="3 5" id="KW-1133">Transmembrane helix</keyword>
<feature type="transmembrane region" description="Helical" evidence="5">
    <location>
        <begin position="86"/>
        <end position="109"/>
    </location>
</feature>
<evidence type="ECO:0000256" key="3">
    <source>
        <dbReference type="ARBA" id="ARBA00022989"/>
    </source>
</evidence>
<reference evidence="7" key="2">
    <citation type="submission" date="2024-10" db="UniProtKB">
        <authorList>
            <consortium name="EnsemblProtists"/>
        </authorList>
    </citation>
    <scope>IDENTIFICATION</scope>
</reference>
<dbReference type="AlphaFoldDB" id="A0A0D3KU74"/>
<dbReference type="HOGENOM" id="CLU_1550402_0_0_1"/>
<dbReference type="KEGG" id="ehx:EMIHUDRAFT_122050"/>
<accession>A0A0D3KU74</accession>
<dbReference type="GeneID" id="17284579"/>
<evidence type="ECO:0000256" key="4">
    <source>
        <dbReference type="ARBA" id="ARBA00023136"/>
    </source>
</evidence>
<name>A0A0D3KU74_EMIH1</name>
<keyword evidence="8" id="KW-1185">Reference proteome</keyword>
<comment type="subcellular location">
    <subcellularLocation>
        <location evidence="1">Membrane</location>
    </subcellularLocation>
</comment>
<dbReference type="GO" id="GO:0016020">
    <property type="term" value="C:membrane"/>
    <property type="evidence" value="ECO:0007669"/>
    <property type="project" value="UniProtKB-SubCell"/>
</dbReference>
<evidence type="ECO:0000256" key="2">
    <source>
        <dbReference type="ARBA" id="ARBA00022692"/>
    </source>
</evidence>
<dbReference type="Pfam" id="PF01490">
    <property type="entry name" value="Aa_trans"/>
    <property type="match status" value="1"/>
</dbReference>
<feature type="transmembrane region" description="Helical" evidence="5">
    <location>
        <begin position="44"/>
        <end position="65"/>
    </location>
</feature>
<evidence type="ECO:0000313" key="8">
    <source>
        <dbReference type="Proteomes" id="UP000013827"/>
    </source>
</evidence>